<dbReference type="SMART" id="SM00028">
    <property type="entry name" value="TPR"/>
    <property type="match status" value="5"/>
</dbReference>
<dbReference type="RefSeq" id="WP_096828889.1">
    <property type="nucleotide sequence ID" value="NZ_NXIB02000231.1"/>
</dbReference>
<dbReference type="AlphaFoldDB" id="A0A2G4EUN8"/>
<feature type="domain" description="CHAT" evidence="2">
    <location>
        <begin position="600"/>
        <end position="869"/>
    </location>
</feature>
<dbReference type="EMBL" id="NXIB02000231">
    <property type="protein sequence ID" value="PHX53244.1"/>
    <property type="molecule type" value="Genomic_DNA"/>
</dbReference>
<evidence type="ECO:0000256" key="1">
    <source>
        <dbReference type="SAM" id="SignalP"/>
    </source>
</evidence>
<dbReference type="PANTHER" id="PTHR10098">
    <property type="entry name" value="RAPSYN-RELATED"/>
    <property type="match status" value="1"/>
</dbReference>
<name>A0A2G4EUN8_9CYAN</name>
<protein>
    <submittedName>
        <fullName evidence="3">CHAT domain-containing protein</fullName>
    </submittedName>
</protein>
<gene>
    <name evidence="3" type="ORF">CP500_022530</name>
</gene>
<accession>A0A2G4EUN8</accession>
<dbReference type="Proteomes" id="UP000226442">
    <property type="component" value="Unassembled WGS sequence"/>
</dbReference>
<feature type="signal peptide" evidence="1">
    <location>
        <begin position="1"/>
        <end position="29"/>
    </location>
</feature>
<dbReference type="Pfam" id="PF12770">
    <property type="entry name" value="CHAT"/>
    <property type="match status" value="1"/>
</dbReference>
<dbReference type="SUPFAM" id="SSF48452">
    <property type="entry name" value="TPR-like"/>
    <property type="match status" value="2"/>
</dbReference>
<proteinExistence type="predicted"/>
<dbReference type="InterPro" id="IPR024983">
    <property type="entry name" value="CHAT_dom"/>
</dbReference>
<dbReference type="Pfam" id="PF13181">
    <property type="entry name" value="TPR_8"/>
    <property type="match status" value="1"/>
</dbReference>
<dbReference type="PANTHER" id="PTHR10098:SF112">
    <property type="entry name" value="SLR0380 PROTEIN"/>
    <property type="match status" value="1"/>
</dbReference>
<evidence type="ECO:0000313" key="3">
    <source>
        <dbReference type="EMBL" id="PHX53244.1"/>
    </source>
</evidence>
<comment type="caution">
    <text evidence="3">The sequence shown here is derived from an EMBL/GenBank/DDBJ whole genome shotgun (WGS) entry which is preliminary data.</text>
</comment>
<reference evidence="3" key="1">
    <citation type="submission" date="2017-10" db="EMBL/GenBank/DDBJ databases">
        <title>Draft genome sequence of the planktic cyanobacteria Tychonema bourrellyi isolated from alpine lentic freshwater.</title>
        <authorList>
            <person name="Tett A."/>
            <person name="Armanini F."/>
            <person name="Asnicar F."/>
            <person name="Boscaini A."/>
            <person name="Pasolli E."/>
            <person name="Zolfo M."/>
            <person name="Donati C."/>
            <person name="Salmaso N."/>
            <person name="Segata N."/>
        </authorList>
    </citation>
    <scope>NUCLEOTIDE SEQUENCE</scope>
    <source>
        <strain evidence="3">FEM_GT703</strain>
    </source>
</reference>
<dbReference type="InterPro" id="IPR011990">
    <property type="entry name" value="TPR-like_helical_dom_sf"/>
</dbReference>
<evidence type="ECO:0000259" key="2">
    <source>
        <dbReference type="Pfam" id="PF12770"/>
    </source>
</evidence>
<dbReference type="OrthoDB" id="448399at2"/>
<dbReference type="InterPro" id="IPR019734">
    <property type="entry name" value="TPR_rpt"/>
</dbReference>
<organism evidence="3 4">
    <name type="scientific">Tychonema bourrellyi FEM_GT703</name>
    <dbReference type="NCBI Taxonomy" id="2040638"/>
    <lineage>
        <taxon>Bacteria</taxon>
        <taxon>Bacillati</taxon>
        <taxon>Cyanobacteriota</taxon>
        <taxon>Cyanophyceae</taxon>
        <taxon>Oscillatoriophycideae</taxon>
        <taxon>Oscillatoriales</taxon>
        <taxon>Microcoleaceae</taxon>
        <taxon>Tychonema</taxon>
    </lineage>
</organism>
<evidence type="ECO:0000313" key="4">
    <source>
        <dbReference type="Proteomes" id="UP000226442"/>
    </source>
</evidence>
<keyword evidence="4" id="KW-1185">Reference proteome</keyword>
<sequence>MKFTRSLRQAILLFLISCLLTISIPPVFAQVQPTDGMQLVRQARSLYNSERFSEVVPLLQQAAVAFELKGENLNRATALSNLAASFGQLTEWEQAEIAVNSSLSVVRQLPKTIEQQGILGLSLNIQGQLQLERGRTQEAIDIWTQAAKIFEQIDAKDQLFQIQINQSLAWESLGLYPRSCKVLLGSLKLENKICEVSNASLASLKNQSISPESIRGINALGRVLRVLGKLDRSQEILSVGLEVAKNLGLRQEEAAIYLNLGNTERAKSNKSGLSPQQRADLERSALLYYARSDGASTGASPLRMQAKLNQLSLLADRENWSEAGVLWRSIQPQVAQFPSNRAGLYARINLAESSIKLAQSPIATPSLSNIDKMLSEALEPAHRLGDKRIQAYILGTRGKLYELQKQPSMAENLTIQALSLAPAFQSPDIAYQLLWQLGRIRKAQGNLEGAIAQYNQAVNVLSSLRGDLVTVNPEVQFSFRESAEPVYRQLVELLLEEESPSQDKLKQARQTIESLQLAELDNFFRDACADAKPKSIEEIDPTAAVIYPIILSDRLEVILSIPGKPLRRYSTKKSQEELETVFRQAKNAIRPAAFPRDRLPPVQQVYDWLIRPAEADLTASGIKTLVFVLDGYLRNLPMAILHDGEQFLAEKYSLALAPGLQLLAPKPLSKVKLKVLTAALSEARQGFSALPGVKREIQQISTQMPTNGLLNQQFVSGELQARIKEVSYPIVHLATHGQFSSNAADTFIVTWDDRVNVKEFDRLLRSRTGEKQQAIELLVLSACETASGDSRAALGLAGAAIRSGARSTVATLWQVNDESTAIFMAEFYRQLALSTISKAEALRNAQLTLLNNPLYKNPYFWAPFILVGNWQ</sequence>
<dbReference type="Gene3D" id="1.25.40.10">
    <property type="entry name" value="Tetratricopeptide repeat domain"/>
    <property type="match status" value="2"/>
</dbReference>
<feature type="chain" id="PRO_5013727328" evidence="1">
    <location>
        <begin position="30"/>
        <end position="871"/>
    </location>
</feature>
<keyword evidence="1" id="KW-0732">Signal</keyword>